<dbReference type="InterPro" id="IPR029068">
    <property type="entry name" value="Glyas_Bleomycin-R_OHBP_Dase"/>
</dbReference>
<feature type="domain" description="VOC" evidence="1">
    <location>
        <begin position="5"/>
        <end position="126"/>
    </location>
</feature>
<organism evidence="2 3">
    <name type="scientific">Actinoplanes sichuanensis</name>
    <dbReference type="NCBI Taxonomy" id="512349"/>
    <lineage>
        <taxon>Bacteria</taxon>
        <taxon>Bacillati</taxon>
        <taxon>Actinomycetota</taxon>
        <taxon>Actinomycetes</taxon>
        <taxon>Micromonosporales</taxon>
        <taxon>Micromonosporaceae</taxon>
        <taxon>Actinoplanes</taxon>
    </lineage>
</organism>
<dbReference type="SUPFAM" id="SSF54593">
    <property type="entry name" value="Glyoxalase/Bleomycin resistance protein/Dihydroxybiphenyl dioxygenase"/>
    <property type="match status" value="1"/>
</dbReference>
<dbReference type="InterPro" id="IPR037523">
    <property type="entry name" value="VOC_core"/>
</dbReference>
<keyword evidence="3" id="KW-1185">Reference proteome</keyword>
<dbReference type="Proteomes" id="UP001597183">
    <property type="component" value="Unassembled WGS sequence"/>
</dbReference>
<accession>A0ABW4AGE2</accession>
<sequence>MGIQRIESVTYTVDDLDTNVRFFTDFGLTPISQSQDRAVFQTRIRQTLILDAAARPDLPPPVENGPTLREIVWGVDTPAELDRLAEKAGAAGEGVRRTVDRTGFGVGLTLVGETGPEHEPPRISNKSGYVVRVNRALESVGPVRPIRMCHVALNIPKEGREEAVAFYTDLLEFIPTDVVKPMGTFMRVEGDADQHNFLLCHRPDRAGVNHVSYEVNGFDDVIEGGNHMIERGWQEARKLGRHTVGSNVFRFVHAPCGGRVELAADMDRIDDSYGTRVHETTPPHHIWTLRTNRDRGE</sequence>
<dbReference type="PROSITE" id="PS51819">
    <property type="entry name" value="VOC"/>
    <property type="match status" value="2"/>
</dbReference>
<dbReference type="Gene3D" id="3.10.180.10">
    <property type="entry name" value="2,3-Dihydroxybiphenyl 1,2-Dioxygenase, domain 1"/>
    <property type="match status" value="2"/>
</dbReference>
<evidence type="ECO:0000313" key="3">
    <source>
        <dbReference type="Proteomes" id="UP001597183"/>
    </source>
</evidence>
<comment type="caution">
    <text evidence="2">The sequence shown here is derived from an EMBL/GenBank/DDBJ whole genome shotgun (WGS) entry which is preliminary data.</text>
</comment>
<reference evidence="3" key="1">
    <citation type="journal article" date="2019" name="Int. J. Syst. Evol. Microbiol.">
        <title>The Global Catalogue of Microorganisms (GCM) 10K type strain sequencing project: providing services to taxonomists for standard genome sequencing and annotation.</title>
        <authorList>
            <consortium name="The Broad Institute Genomics Platform"/>
            <consortium name="The Broad Institute Genome Sequencing Center for Infectious Disease"/>
            <person name="Wu L."/>
            <person name="Ma J."/>
        </authorList>
    </citation>
    <scope>NUCLEOTIDE SEQUENCE [LARGE SCALE GENOMIC DNA]</scope>
    <source>
        <strain evidence="3">CCM 7526</strain>
    </source>
</reference>
<protein>
    <submittedName>
        <fullName evidence="2">VOC family protein</fullName>
    </submittedName>
</protein>
<dbReference type="EMBL" id="JBHTMK010000040">
    <property type="protein sequence ID" value="MFD1369593.1"/>
    <property type="molecule type" value="Genomic_DNA"/>
</dbReference>
<dbReference type="Pfam" id="PF00903">
    <property type="entry name" value="Glyoxalase"/>
    <property type="match status" value="2"/>
</dbReference>
<name>A0ABW4AGE2_9ACTN</name>
<evidence type="ECO:0000259" key="1">
    <source>
        <dbReference type="PROSITE" id="PS51819"/>
    </source>
</evidence>
<dbReference type="InterPro" id="IPR004360">
    <property type="entry name" value="Glyas_Fos-R_dOase_dom"/>
</dbReference>
<evidence type="ECO:0000313" key="2">
    <source>
        <dbReference type="EMBL" id="MFD1369593.1"/>
    </source>
</evidence>
<gene>
    <name evidence="2" type="ORF">ACFQ5G_30000</name>
</gene>
<proteinExistence type="predicted"/>
<feature type="domain" description="VOC" evidence="1">
    <location>
        <begin position="147"/>
        <end position="265"/>
    </location>
</feature>
<dbReference type="RefSeq" id="WP_317792242.1">
    <property type="nucleotide sequence ID" value="NZ_AP028461.1"/>
</dbReference>